<evidence type="ECO:0000313" key="1">
    <source>
        <dbReference type="EMBL" id="SNW62676.1"/>
    </source>
</evidence>
<organism evidence="1">
    <name type="scientific">Orpheovirus IHUMI-LCC2</name>
    <dbReference type="NCBI Taxonomy" id="2023057"/>
    <lineage>
        <taxon>Viruses</taxon>
        <taxon>Varidnaviria</taxon>
        <taxon>Bamfordvirae</taxon>
        <taxon>Nucleocytoviricota</taxon>
        <taxon>Megaviricetes</taxon>
        <taxon>Pimascovirales</taxon>
        <taxon>Ocovirineae</taxon>
        <taxon>Orpheoviridae</taxon>
        <taxon>Alphaorpheovirus</taxon>
        <taxon>Alphaorpheovirus massiliense</taxon>
    </lineage>
</organism>
<reference evidence="1" key="1">
    <citation type="submission" date="2017-08" db="EMBL/GenBank/DDBJ databases">
        <authorList>
            <consortium name="Urmite Genomes"/>
        </authorList>
    </citation>
    <scope>NUCLEOTIDE SEQUENCE [LARGE SCALE GENOMIC DNA]</scope>
    <source>
        <strain evidence="1">IHUMI-LCC2</strain>
    </source>
</reference>
<gene>
    <name evidence="1" type="ORF">ORPV_772</name>
</gene>
<dbReference type="RefSeq" id="YP_009448978.1">
    <property type="nucleotide sequence ID" value="NC_036594.1"/>
</dbReference>
<dbReference type="EMBL" id="LT906555">
    <property type="protein sequence ID" value="SNW62676.1"/>
    <property type="molecule type" value="Genomic_DNA"/>
</dbReference>
<dbReference type="Proteomes" id="UP000236316">
    <property type="component" value="Segment"/>
</dbReference>
<protein>
    <submittedName>
        <fullName evidence="1">Uncharacterized protein</fullName>
    </submittedName>
</protein>
<accession>A0A2I2L580</accession>
<evidence type="ECO:0000313" key="2">
    <source>
        <dbReference type="Proteomes" id="UP000236316"/>
    </source>
</evidence>
<name>A0A2I2L580_9VIRU</name>
<sequence length="109" mass="12437">MNKIKYLKNMDTIHRSLLSYKIVDSVQGEEGFNSFIKSVNTTYSPSVSDLKLTMRKDVTLYIISEQYIEKIAKLDVELNVVVSALVKNKLNDAIKFLVSKGYIEDKTIV</sequence>
<dbReference type="GeneID" id="35382597"/>
<dbReference type="KEGG" id="vg:35382597"/>
<proteinExistence type="predicted"/>
<keyword evidence="2" id="KW-1185">Reference proteome</keyword>